<reference evidence="1 2" key="1">
    <citation type="journal article" date="2014" name="BMC Genomics">
        <title>Genome and secretome analysis of the hemibiotrophic fungal pathogen, Moniliophthora roreri, which causes frosty pod rot disease of cacao: mechanisms of the biotrophic and necrotrophic phases.</title>
        <authorList>
            <person name="Meinhardt L.W."/>
            <person name="Costa G.G.L."/>
            <person name="Thomazella D.P.T."/>
            <person name="Teixeira P.J.P.L."/>
            <person name="Carazzolle M.F."/>
            <person name="Schuster S.C."/>
            <person name="Carlson J.E."/>
            <person name="Guiltinan M.J."/>
            <person name="Mieczkowski P."/>
            <person name="Farmer A."/>
            <person name="Ramaraj T."/>
            <person name="Crozier J."/>
            <person name="Davis R.E."/>
            <person name="Shao J."/>
            <person name="Melnick R.L."/>
            <person name="Pereira G.A.G."/>
            <person name="Bailey B.A."/>
        </authorList>
    </citation>
    <scope>NUCLEOTIDE SEQUENCE [LARGE SCALE GENOMIC DNA]</scope>
    <source>
        <strain evidence="1 2">MCA 2997</strain>
    </source>
</reference>
<protein>
    <recommendedName>
        <fullName evidence="3">F-box domain-containing protein</fullName>
    </recommendedName>
</protein>
<evidence type="ECO:0000313" key="2">
    <source>
        <dbReference type="Proteomes" id="UP000017559"/>
    </source>
</evidence>
<dbReference type="Proteomes" id="UP000017559">
    <property type="component" value="Unassembled WGS sequence"/>
</dbReference>
<dbReference type="HOGENOM" id="CLU_679867_0_0_1"/>
<sequence>MPESMLPRTLFNTDADATTFLDSGVHTRLAPELWSEIFSHCVLIPDWPHGCIQYEKRLLVLMEVCSHWRQILLSTATLWRWIAYNSSASSLEKEGERIQTWLSRSREASLHVSLMLKHRNTARVLDDIISQSYRWESLHFSCRGFSPIPLLIPATRTFRALRHVELDSHFCESDVIDDLFEGSDRLTSLHLHKGHNSAFVALEALGRMSLSLTQLTCVHLEPRIGSAHELFAILNTLPNVVDLAAHIDAGSPWYGVRPLDMMRHDKLCSLSLEVELRGSDEVISHLQRMVAEILDHLTLPRLARFSFACPASHWPKPDKAFRSFLARMSGSLTHLRIVEKKEVDKTRRRRVSASDSGEYLDYLRIAPGIQKLEVELPEYRMSDPSLLLKGAGSLQSIVTISQGRS</sequence>
<comment type="caution">
    <text evidence="1">The sequence shown here is derived from an EMBL/GenBank/DDBJ whole genome shotgun (WGS) entry which is preliminary data.</text>
</comment>
<organism evidence="1 2">
    <name type="scientific">Moniliophthora roreri (strain MCA 2997)</name>
    <name type="common">Cocoa frosty pod rot fungus</name>
    <name type="synonym">Crinipellis roreri</name>
    <dbReference type="NCBI Taxonomy" id="1381753"/>
    <lineage>
        <taxon>Eukaryota</taxon>
        <taxon>Fungi</taxon>
        <taxon>Dikarya</taxon>
        <taxon>Basidiomycota</taxon>
        <taxon>Agaricomycotina</taxon>
        <taxon>Agaricomycetes</taxon>
        <taxon>Agaricomycetidae</taxon>
        <taxon>Agaricales</taxon>
        <taxon>Marasmiineae</taxon>
        <taxon>Marasmiaceae</taxon>
        <taxon>Moniliophthora</taxon>
    </lineage>
</organism>
<evidence type="ECO:0008006" key="3">
    <source>
        <dbReference type="Google" id="ProtNLM"/>
    </source>
</evidence>
<name>V2XZA4_MONRO</name>
<dbReference type="KEGG" id="mrr:Moror_626"/>
<dbReference type="EMBL" id="AWSO01001242">
    <property type="protein sequence ID" value="ESK84714.1"/>
    <property type="molecule type" value="Genomic_DNA"/>
</dbReference>
<proteinExistence type="predicted"/>
<keyword evidence="2" id="KW-1185">Reference proteome</keyword>
<evidence type="ECO:0000313" key="1">
    <source>
        <dbReference type="EMBL" id="ESK84714.1"/>
    </source>
</evidence>
<gene>
    <name evidence="1" type="ORF">Moror_626</name>
</gene>
<dbReference type="OrthoDB" id="2913414at2759"/>
<accession>V2XZA4</accession>
<dbReference type="AlphaFoldDB" id="V2XZA4"/>